<reference evidence="2 3" key="1">
    <citation type="submission" date="2024-01" db="EMBL/GenBank/DDBJ databases">
        <title>The genomes of 5 underutilized Papilionoideae crops provide insights into root nodulation and disease resistance.</title>
        <authorList>
            <person name="Yuan L."/>
        </authorList>
    </citation>
    <scope>NUCLEOTIDE SEQUENCE [LARGE SCALE GENOMIC DNA]</scope>
    <source>
        <strain evidence="2">LY-2023</strain>
        <tissue evidence="2">Leaf</tissue>
    </source>
</reference>
<feature type="signal peptide" evidence="1">
    <location>
        <begin position="1"/>
        <end position="15"/>
    </location>
</feature>
<evidence type="ECO:0000313" key="2">
    <source>
        <dbReference type="EMBL" id="KAK7302148.1"/>
    </source>
</evidence>
<keyword evidence="1" id="KW-0732">Signal</keyword>
<accession>A0AAN9PLC1</accession>
<organism evidence="2 3">
    <name type="scientific">Clitoria ternatea</name>
    <name type="common">Butterfly pea</name>
    <dbReference type="NCBI Taxonomy" id="43366"/>
    <lineage>
        <taxon>Eukaryota</taxon>
        <taxon>Viridiplantae</taxon>
        <taxon>Streptophyta</taxon>
        <taxon>Embryophyta</taxon>
        <taxon>Tracheophyta</taxon>
        <taxon>Spermatophyta</taxon>
        <taxon>Magnoliopsida</taxon>
        <taxon>eudicotyledons</taxon>
        <taxon>Gunneridae</taxon>
        <taxon>Pentapetalae</taxon>
        <taxon>rosids</taxon>
        <taxon>fabids</taxon>
        <taxon>Fabales</taxon>
        <taxon>Fabaceae</taxon>
        <taxon>Papilionoideae</taxon>
        <taxon>50 kb inversion clade</taxon>
        <taxon>NPAAA clade</taxon>
        <taxon>indigoferoid/millettioid clade</taxon>
        <taxon>Phaseoleae</taxon>
        <taxon>Clitoria</taxon>
    </lineage>
</organism>
<sequence>MHHCAAASLNRFTFALFIKFCAKTNVITEGEQVHYVVAKHGFRSNTLIDMNGLRVGVWLENLFVSSASQLKEFGTASLMSLFEPEAPMVISGMNHNANKGLEKVVEFYGEFSSTFFCFD</sequence>
<comment type="caution">
    <text evidence="2">The sequence shown here is derived from an EMBL/GenBank/DDBJ whole genome shotgun (WGS) entry which is preliminary data.</text>
</comment>
<name>A0AAN9PLC1_CLITE</name>
<dbReference type="AlphaFoldDB" id="A0AAN9PLC1"/>
<keyword evidence="3" id="KW-1185">Reference proteome</keyword>
<feature type="chain" id="PRO_5042815364" evidence="1">
    <location>
        <begin position="16"/>
        <end position="119"/>
    </location>
</feature>
<evidence type="ECO:0000256" key="1">
    <source>
        <dbReference type="SAM" id="SignalP"/>
    </source>
</evidence>
<dbReference type="Proteomes" id="UP001359559">
    <property type="component" value="Unassembled WGS sequence"/>
</dbReference>
<protein>
    <submittedName>
        <fullName evidence="2">Uncharacterized protein</fullName>
    </submittedName>
</protein>
<evidence type="ECO:0000313" key="3">
    <source>
        <dbReference type="Proteomes" id="UP001359559"/>
    </source>
</evidence>
<gene>
    <name evidence="2" type="ORF">RJT34_13029</name>
</gene>
<dbReference type="EMBL" id="JAYKXN010000003">
    <property type="protein sequence ID" value="KAK7302148.1"/>
    <property type="molecule type" value="Genomic_DNA"/>
</dbReference>
<proteinExistence type="predicted"/>